<evidence type="ECO:0000313" key="5">
    <source>
        <dbReference type="EMBL" id="WFE90992.1"/>
    </source>
</evidence>
<dbReference type="RefSeq" id="WP_265683183.1">
    <property type="nucleotide sequence ID" value="NZ_CP120863.1"/>
</dbReference>
<dbReference type="SFLD" id="SFLDS00001">
    <property type="entry name" value="Enolase"/>
    <property type="match status" value="1"/>
</dbReference>
<keyword evidence="6" id="KW-1185">Reference proteome</keyword>
<dbReference type="SUPFAM" id="SSF51604">
    <property type="entry name" value="Enolase C-terminal domain-like"/>
    <property type="match status" value="1"/>
</dbReference>
<dbReference type="InterPro" id="IPR029065">
    <property type="entry name" value="Enolase_C-like"/>
</dbReference>
<dbReference type="SFLD" id="SFLDG00180">
    <property type="entry name" value="muconate_cycloisomerase"/>
    <property type="match status" value="1"/>
</dbReference>
<sequence>MTNFPDIRISALTLWRVPLTSHETYYMASGKTCATVDSMVLRIDTDTGLSGWGEVCPIPHYLPAYARGVAPALEELAPVLIGSNPVGVEALMTACRSHLQGHRYAQSAIDIALWDLTGKACGVPVYTLLGGRQCSDLPLYHSITCIDPDEMARMAQEAIASGMRQIQVKLGADDDWQADVCRLKKVREAVGGGALVYGDWNCGATRLDATRVGRAVADLDLMLEQPCATLEECAAVRAATGLPMKLDENAHDMATLLKAYELGCMDAVALKLSKFGGITELRRARDLCLHFGAKMCVEDTWGSDIATAAALHVAAATPPGSIMNVCDLSGYVTPRLDPEAPSRNNGRLAPPQGPGLGVWPNADDLGDPVLSLAA</sequence>
<evidence type="ECO:0000313" key="6">
    <source>
        <dbReference type="Proteomes" id="UP001209803"/>
    </source>
</evidence>
<feature type="domain" description="Mandelate racemase/muconate lactonizing enzyme C-terminal" evidence="4">
    <location>
        <begin position="148"/>
        <end position="243"/>
    </location>
</feature>
<accession>A0ABY8F9Y8</accession>
<dbReference type="PROSITE" id="PS00908">
    <property type="entry name" value="MR_MLE_1"/>
    <property type="match status" value="1"/>
</dbReference>
<reference evidence="5 6" key="1">
    <citation type="submission" date="2023-03" db="EMBL/GenBank/DDBJ databases">
        <title>Roseibium porphyridii sp. nov. and Roseibium rhodosorbium sp. nov. isolated from marine algae, Porphyridium cruentum and Rhodosorus marinus, respectively.</title>
        <authorList>
            <person name="Lee M.W."/>
            <person name="Choi B.J."/>
            <person name="Lee J.K."/>
            <person name="Choi D.G."/>
            <person name="Baek J.H."/>
            <person name="Bayburt H."/>
            <person name="Kim J.M."/>
            <person name="Han D.M."/>
            <person name="Kim K.H."/>
            <person name="Jeon C.O."/>
        </authorList>
    </citation>
    <scope>NUCLEOTIDE SEQUENCE [LARGE SCALE GENOMIC DNA]</scope>
    <source>
        <strain evidence="5 6">KMA01</strain>
    </source>
</reference>
<dbReference type="Gene3D" id="3.20.20.120">
    <property type="entry name" value="Enolase-like C-terminal domain"/>
    <property type="match status" value="1"/>
</dbReference>
<dbReference type="PANTHER" id="PTHR48080">
    <property type="entry name" value="D-GALACTONATE DEHYDRATASE-RELATED"/>
    <property type="match status" value="1"/>
</dbReference>
<dbReference type="Proteomes" id="UP001209803">
    <property type="component" value="Chromosome"/>
</dbReference>
<name>A0ABY8F9Y8_9HYPH</name>
<dbReference type="SUPFAM" id="SSF54826">
    <property type="entry name" value="Enolase N-terminal domain-like"/>
    <property type="match status" value="1"/>
</dbReference>
<comment type="similarity">
    <text evidence="1">Belongs to the mandelate racemase/muconate lactonizing enzyme family.</text>
</comment>
<evidence type="ECO:0000256" key="3">
    <source>
        <dbReference type="SAM" id="MobiDB-lite"/>
    </source>
</evidence>
<dbReference type="Pfam" id="PF13378">
    <property type="entry name" value="MR_MLE_C"/>
    <property type="match status" value="1"/>
</dbReference>
<proteinExistence type="inferred from homology"/>
<dbReference type="Pfam" id="PF02746">
    <property type="entry name" value="MR_MLE_N"/>
    <property type="match status" value="1"/>
</dbReference>
<dbReference type="InterPro" id="IPR018110">
    <property type="entry name" value="Mandel_Rmase/mucon_lact_enz_CS"/>
</dbReference>
<dbReference type="PANTHER" id="PTHR48080:SF3">
    <property type="entry name" value="ENOLASE SUPERFAMILY MEMBER DDB_G0284701"/>
    <property type="match status" value="1"/>
</dbReference>
<protein>
    <submittedName>
        <fullName evidence="5">Enolase C-terminal domain-like protein</fullName>
    </submittedName>
</protein>
<dbReference type="Gene3D" id="3.30.390.10">
    <property type="entry name" value="Enolase-like, N-terminal domain"/>
    <property type="match status" value="1"/>
</dbReference>
<dbReference type="SMART" id="SM00922">
    <property type="entry name" value="MR_MLE"/>
    <property type="match status" value="1"/>
</dbReference>
<evidence type="ECO:0000256" key="1">
    <source>
        <dbReference type="ARBA" id="ARBA00008031"/>
    </source>
</evidence>
<evidence type="ECO:0000256" key="2">
    <source>
        <dbReference type="ARBA" id="ARBA00022723"/>
    </source>
</evidence>
<dbReference type="InterPro" id="IPR034593">
    <property type="entry name" value="DgoD-like"/>
</dbReference>
<dbReference type="InterPro" id="IPR029017">
    <property type="entry name" value="Enolase-like_N"/>
</dbReference>
<gene>
    <name evidence="5" type="ORF">K1718_06485</name>
</gene>
<organism evidence="5 6">
    <name type="scientific">Roseibium porphyridii</name>
    <dbReference type="NCBI Taxonomy" id="2866279"/>
    <lineage>
        <taxon>Bacteria</taxon>
        <taxon>Pseudomonadati</taxon>
        <taxon>Pseudomonadota</taxon>
        <taxon>Alphaproteobacteria</taxon>
        <taxon>Hyphomicrobiales</taxon>
        <taxon>Stappiaceae</taxon>
        <taxon>Roseibium</taxon>
    </lineage>
</organism>
<dbReference type="EMBL" id="CP120863">
    <property type="protein sequence ID" value="WFE90992.1"/>
    <property type="molecule type" value="Genomic_DNA"/>
</dbReference>
<dbReference type="InterPro" id="IPR013342">
    <property type="entry name" value="Mandelate_racemase_C"/>
</dbReference>
<evidence type="ECO:0000259" key="4">
    <source>
        <dbReference type="SMART" id="SM00922"/>
    </source>
</evidence>
<dbReference type="InterPro" id="IPR036849">
    <property type="entry name" value="Enolase-like_C_sf"/>
</dbReference>
<dbReference type="InterPro" id="IPR013341">
    <property type="entry name" value="Mandelate_racemase_N_dom"/>
</dbReference>
<feature type="region of interest" description="Disordered" evidence="3">
    <location>
        <begin position="336"/>
        <end position="362"/>
    </location>
</feature>
<keyword evidence="2" id="KW-0479">Metal-binding</keyword>